<reference evidence="7 8" key="1">
    <citation type="journal article" date="2012" name="Microbes Environ.">
        <title>Complete genome sequence of Bradyrhizobium sp. S23321: insights into symbiosis evolution in soil oligotrophs.</title>
        <authorList>
            <person name="Okubo T."/>
            <person name="Tsukui T."/>
            <person name="Maita H."/>
            <person name="Okamoto S."/>
            <person name="Oshima K."/>
            <person name="Fujisawa T."/>
            <person name="Saito A."/>
            <person name="Futamata H."/>
            <person name="Hattori R."/>
            <person name="Shimomura Y."/>
            <person name="Haruta S."/>
            <person name="Morimoto S."/>
            <person name="Wang Y."/>
            <person name="Sakai Y."/>
            <person name="Hattori M."/>
            <person name="Aizawa S."/>
            <person name="Nagashima K.V.P."/>
            <person name="Masuda S."/>
            <person name="Hattori T."/>
            <person name="Yamashita A."/>
            <person name="Bao Z."/>
            <person name="Hayatsu M."/>
            <person name="Kajiya-Kanegae H."/>
            <person name="Yoshinaga I."/>
            <person name="Sakamoto K."/>
            <person name="Toyota K."/>
            <person name="Nakao M."/>
            <person name="Kohara M."/>
            <person name="Anda M."/>
            <person name="Niwa R."/>
            <person name="Jung-Hwan P."/>
            <person name="Sameshima-Saito R."/>
            <person name="Tokuda S."/>
            <person name="Yamamoto S."/>
            <person name="Yamamoto S."/>
            <person name="Yokoyama T."/>
            <person name="Akutsu T."/>
            <person name="Nakamura Y."/>
            <person name="Nakahira-Yanaka Y."/>
            <person name="Takada Hoshino Y."/>
            <person name="Hirakawa H."/>
            <person name="Mitsui H."/>
            <person name="Terasawa K."/>
            <person name="Itakura M."/>
            <person name="Sato S."/>
            <person name="Ikeda-Ohtsubo W."/>
            <person name="Sakakura N."/>
            <person name="Kaminuma E."/>
            <person name="Minamisawa K."/>
        </authorList>
    </citation>
    <scope>NUCLEOTIDE SEQUENCE [LARGE SCALE GENOMIC DNA]</scope>
    <source>
        <strain evidence="7 8">S23321</strain>
    </source>
</reference>
<dbReference type="Pfam" id="PF05995">
    <property type="entry name" value="CDO_I"/>
    <property type="match status" value="1"/>
</dbReference>
<evidence type="ECO:0000256" key="1">
    <source>
        <dbReference type="ARBA" id="ARBA00006622"/>
    </source>
</evidence>
<keyword evidence="3" id="KW-0223">Dioxygenase</keyword>
<feature type="binding site" evidence="6">
    <location>
        <position position="88"/>
    </location>
    <ligand>
        <name>Fe cation</name>
        <dbReference type="ChEBI" id="CHEBI:24875"/>
        <note>catalytic</note>
    </ligand>
</feature>
<evidence type="ECO:0000313" key="7">
    <source>
        <dbReference type="EMBL" id="BAL74303.1"/>
    </source>
</evidence>
<dbReference type="EMBL" id="AP012279">
    <property type="protein sequence ID" value="BAL74303.1"/>
    <property type="molecule type" value="Genomic_DNA"/>
</dbReference>
<evidence type="ECO:0008006" key="9">
    <source>
        <dbReference type="Google" id="ProtNLM"/>
    </source>
</evidence>
<keyword evidence="2 6" id="KW-0479">Metal-binding</keyword>
<dbReference type="InterPro" id="IPR010300">
    <property type="entry name" value="CDO_1"/>
</dbReference>
<dbReference type="Gene3D" id="2.60.120.10">
    <property type="entry name" value="Jelly Rolls"/>
    <property type="match status" value="1"/>
</dbReference>
<dbReference type="SUPFAM" id="SSF51182">
    <property type="entry name" value="RmlC-like cupins"/>
    <property type="match status" value="1"/>
</dbReference>
<gene>
    <name evidence="7" type="ORF">S23_10840</name>
</gene>
<evidence type="ECO:0000256" key="4">
    <source>
        <dbReference type="ARBA" id="ARBA00023002"/>
    </source>
</evidence>
<feature type="binding site" evidence="6">
    <location>
        <position position="138"/>
    </location>
    <ligand>
        <name>Fe cation</name>
        <dbReference type="ChEBI" id="CHEBI:24875"/>
        <note>catalytic</note>
    </ligand>
</feature>
<evidence type="ECO:0000256" key="3">
    <source>
        <dbReference type="ARBA" id="ARBA00022964"/>
    </source>
</evidence>
<dbReference type="InterPro" id="IPR011051">
    <property type="entry name" value="RmlC_Cupin_sf"/>
</dbReference>
<dbReference type="Proteomes" id="UP000007886">
    <property type="component" value="Chromosome"/>
</dbReference>
<keyword evidence="4" id="KW-0560">Oxidoreductase</keyword>
<name>A0AAI8QAA1_9BRAD</name>
<dbReference type="PANTHER" id="PTHR12918:SF1">
    <property type="entry name" value="CYSTEINE DIOXYGENASE TYPE 1"/>
    <property type="match status" value="1"/>
</dbReference>
<dbReference type="GO" id="GO:0016702">
    <property type="term" value="F:oxidoreductase activity, acting on single donors with incorporation of molecular oxygen, incorporation of two atoms of oxygen"/>
    <property type="evidence" value="ECO:0007669"/>
    <property type="project" value="InterPro"/>
</dbReference>
<dbReference type="AlphaFoldDB" id="A0AAI8QAA1"/>
<proteinExistence type="inferred from homology"/>
<evidence type="ECO:0000256" key="2">
    <source>
        <dbReference type="ARBA" id="ARBA00022723"/>
    </source>
</evidence>
<accession>A0AAI8QAA1</accession>
<comment type="similarity">
    <text evidence="1">Belongs to the cysteine dioxygenase family.</text>
</comment>
<dbReference type="CDD" id="cd10548">
    <property type="entry name" value="cupin_CDO"/>
    <property type="match status" value="1"/>
</dbReference>
<dbReference type="GO" id="GO:0008198">
    <property type="term" value="F:ferrous iron binding"/>
    <property type="evidence" value="ECO:0007669"/>
    <property type="project" value="TreeGrafter"/>
</dbReference>
<dbReference type="PANTHER" id="PTHR12918">
    <property type="entry name" value="CYSTEINE DIOXYGENASE"/>
    <property type="match status" value="1"/>
</dbReference>
<dbReference type="RefSeq" id="WP_014439705.1">
    <property type="nucleotide sequence ID" value="NC_017082.1"/>
</dbReference>
<organism evidence="7 8">
    <name type="scientific">Bradyrhizobium cosmicum</name>
    <dbReference type="NCBI Taxonomy" id="1404864"/>
    <lineage>
        <taxon>Bacteria</taxon>
        <taxon>Pseudomonadati</taxon>
        <taxon>Pseudomonadota</taxon>
        <taxon>Alphaproteobacteria</taxon>
        <taxon>Hyphomicrobiales</taxon>
        <taxon>Nitrobacteraceae</taxon>
        <taxon>Bradyrhizobium</taxon>
    </lineage>
</organism>
<feature type="binding site" evidence="6">
    <location>
        <position position="86"/>
    </location>
    <ligand>
        <name>Fe cation</name>
        <dbReference type="ChEBI" id="CHEBI:24875"/>
        <note>catalytic</note>
    </ligand>
</feature>
<protein>
    <recommendedName>
        <fullName evidence="9">Cysteine dioxygenase</fullName>
    </recommendedName>
</protein>
<evidence type="ECO:0000256" key="5">
    <source>
        <dbReference type="ARBA" id="ARBA00023004"/>
    </source>
</evidence>
<sequence length="198" mass="21026">MTNISRLANFVADAARIVESGSGEAAIVAELSPKLKALVSVDDWLPAAYAVADGKAYQQHLLYADPLDRFSVVSFVWGPGQGTPIHDHRVWGLVGVLRGEEISVSYARSGDGSLEAGPAERLPQGSVGAVSPDIGDIHAISNGLPDRSSISIHVYGGNIGTIRRSIFDARTGSARDFISGYSNEAVPNLWLRRQAETA</sequence>
<keyword evidence="8" id="KW-1185">Reference proteome</keyword>
<evidence type="ECO:0000313" key="8">
    <source>
        <dbReference type="Proteomes" id="UP000007886"/>
    </source>
</evidence>
<evidence type="ECO:0000256" key="6">
    <source>
        <dbReference type="PIRSR" id="PIRSR610300-51"/>
    </source>
</evidence>
<dbReference type="KEGG" id="brs:S23_10840"/>
<keyword evidence="5 6" id="KW-0408">Iron</keyword>
<dbReference type="InterPro" id="IPR014710">
    <property type="entry name" value="RmlC-like_jellyroll"/>
</dbReference>